<evidence type="ECO:0000256" key="9">
    <source>
        <dbReference type="ARBA" id="ARBA00067532"/>
    </source>
</evidence>
<evidence type="ECO:0000256" key="6">
    <source>
        <dbReference type="ARBA" id="ARBA00022490"/>
    </source>
</evidence>
<dbReference type="NCBIfam" id="TIGR00875">
    <property type="entry name" value="fsa_talC_mipB"/>
    <property type="match status" value="1"/>
</dbReference>
<accession>A0A832UVK6</accession>
<dbReference type="GO" id="GO:0016832">
    <property type="term" value="F:aldehyde-lyase activity"/>
    <property type="evidence" value="ECO:0007669"/>
    <property type="project" value="InterPro"/>
</dbReference>
<dbReference type="SUPFAM" id="SSF51569">
    <property type="entry name" value="Aldolase"/>
    <property type="match status" value="1"/>
</dbReference>
<dbReference type="EMBL" id="DVAB01000025">
    <property type="protein sequence ID" value="HIK00520.1"/>
    <property type="molecule type" value="Genomic_DNA"/>
</dbReference>
<proteinExistence type="inferred from homology"/>
<comment type="similarity">
    <text evidence="4">Belongs to the transaldolase family. Type 3B subfamily.</text>
</comment>
<evidence type="ECO:0000256" key="2">
    <source>
        <dbReference type="ARBA" id="ARBA00004496"/>
    </source>
</evidence>
<dbReference type="FunFam" id="3.20.20.70:FF:000018">
    <property type="entry name" value="Probable transaldolase"/>
    <property type="match status" value="1"/>
</dbReference>
<comment type="caution">
    <text evidence="10">The sequence shown here is derived from an EMBL/GenBank/DDBJ whole genome shotgun (WGS) entry which is preliminary data.</text>
</comment>
<keyword evidence="11" id="KW-1185">Reference proteome</keyword>
<comment type="pathway">
    <text evidence="3">Carbohydrate degradation; pentose phosphate pathway; D-glyceraldehyde 3-phosphate and beta-D-fructose 6-phosphate from D-ribose 5-phosphate and D-xylulose 5-phosphate (non-oxidative stage): step 2/3.</text>
</comment>
<evidence type="ECO:0000256" key="1">
    <source>
        <dbReference type="ARBA" id="ARBA00003518"/>
    </source>
</evidence>
<comment type="catalytic activity">
    <reaction evidence="8">
        <text>D-sedoheptulose 7-phosphate + D-glyceraldehyde 3-phosphate = D-erythrose 4-phosphate + beta-D-fructose 6-phosphate</text>
        <dbReference type="Rhea" id="RHEA:17053"/>
        <dbReference type="ChEBI" id="CHEBI:16897"/>
        <dbReference type="ChEBI" id="CHEBI:57483"/>
        <dbReference type="ChEBI" id="CHEBI:57634"/>
        <dbReference type="ChEBI" id="CHEBI:59776"/>
        <dbReference type="EC" id="2.2.1.2"/>
    </reaction>
</comment>
<dbReference type="GO" id="GO:0005975">
    <property type="term" value="P:carbohydrate metabolic process"/>
    <property type="evidence" value="ECO:0007669"/>
    <property type="project" value="InterPro"/>
</dbReference>
<evidence type="ECO:0000256" key="5">
    <source>
        <dbReference type="ARBA" id="ARBA00013151"/>
    </source>
</evidence>
<dbReference type="CDD" id="cd00956">
    <property type="entry name" value="Transaldolase_FSA"/>
    <property type="match status" value="1"/>
</dbReference>
<dbReference type="InterPro" id="IPR013785">
    <property type="entry name" value="Aldolase_TIM"/>
</dbReference>
<evidence type="ECO:0000256" key="7">
    <source>
        <dbReference type="ARBA" id="ARBA00023270"/>
    </source>
</evidence>
<evidence type="ECO:0000256" key="4">
    <source>
        <dbReference type="ARBA" id="ARBA00005740"/>
    </source>
</evidence>
<dbReference type="Proteomes" id="UP000646946">
    <property type="component" value="Unassembled WGS sequence"/>
</dbReference>
<comment type="subcellular location">
    <subcellularLocation>
        <location evidence="2">Cytoplasm</location>
    </subcellularLocation>
</comment>
<name>A0A832UVK6_9ARCH</name>
<evidence type="ECO:0000313" key="10">
    <source>
        <dbReference type="EMBL" id="HIK00520.1"/>
    </source>
</evidence>
<comment type="function">
    <text evidence="1">Transaldolase is important for the balance of metabolites in the pentose-phosphate pathway.</text>
</comment>
<dbReference type="InterPro" id="IPR004731">
    <property type="entry name" value="Transaldolase_3B/F6P_aldolase"/>
</dbReference>
<dbReference type="InterPro" id="IPR033919">
    <property type="entry name" value="TSA/FSA_arc/bac"/>
</dbReference>
<protein>
    <recommendedName>
        <fullName evidence="9">Probable transaldolase</fullName>
        <ecNumber evidence="5">2.2.1.2</ecNumber>
    </recommendedName>
</protein>
<dbReference type="PANTHER" id="PTHR10683">
    <property type="entry name" value="TRANSALDOLASE"/>
    <property type="match status" value="1"/>
</dbReference>
<evidence type="ECO:0000313" key="11">
    <source>
        <dbReference type="Proteomes" id="UP000646946"/>
    </source>
</evidence>
<keyword evidence="7" id="KW-0704">Schiff base</keyword>
<dbReference type="PANTHER" id="PTHR10683:SF40">
    <property type="entry name" value="FRUCTOSE-6-PHOSPHATE ALDOLASE 1-RELATED"/>
    <property type="match status" value="1"/>
</dbReference>
<dbReference type="Gene3D" id="3.20.20.70">
    <property type="entry name" value="Aldolase class I"/>
    <property type="match status" value="1"/>
</dbReference>
<evidence type="ECO:0000256" key="3">
    <source>
        <dbReference type="ARBA" id="ARBA00004857"/>
    </source>
</evidence>
<dbReference type="Pfam" id="PF00923">
    <property type="entry name" value="TAL_FSA"/>
    <property type="match status" value="1"/>
</dbReference>
<evidence type="ECO:0000256" key="8">
    <source>
        <dbReference type="ARBA" id="ARBA00048810"/>
    </source>
</evidence>
<reference evidence="10 11" key="1">
    <citation type="journal article" name="Nat. Commun.">
        <title>Undinarchaeota illuminate DPANN phylogeny and the impact of gene transfer on archaeal evolution.</title>
        <authorList>
            <person name="Dombrowski N."/>
            <person name="Williams T.A."/>
            <person name="Sun J."/>
            <person name="Woodcroft B.J."/>
            <person name="Lee J.H."/>
            <person name="Minh B.Q."/>
            <person name="Rinke C."/>
            <person name="Spang A."/>
        </authorList>
    </citation>
    <scope>NUCLEOTIDE SEQUENCE [LARGE SCALE GENOMIC DNA]</scope>
    <source>
        <strain evidence="10">MAG_bin1129</strain>
    </source>
</reference>
<dbReference type="AlphaFoldDB" id="A0A832UVK6"/>
<gene>
    <name evidence="10" type="primary">fsa</name>
    <name evidence="10" type="ORF">H1016_03200</name>
</gene>
<dbReference type="GO" id="GO:0004801">
    <property type="term" value="F:transaldolase activity"/>
    <property type="evidence" value="ECO:0007669"/>
    <property type="project" value="UniProtKB-EC"/>
</dbReference>
<organism evidence="10 11">
    <name type="scientific">Candidatus Naiadarchaeum limnaeum</name>
    <dbReference type="NCBI Taxonomy" id="2756139"/>
    <lineage>
        <taxon>Archaea</taxon>
        <taxon>Candidatus Undinarchaeota</taxon>
        <taxon>Candidatus Undinarchaeia</taxon>
        <taxon>Candidatus Naiadarchaeales</taxon>
        <taxon>Candidatus Naiadarchaeaceae</taxon>
        <taxon>Candidatus Naiadarchaeum</taxon>
    </lineage>
</organism>
<dbReference type="EC" id="2.2.1.2" evidence="5"/>
<keyword evidence="6" id="KW-0963">Cytoplasm</keyword>
<dbReference type="InterPro" id="IPR001585">
    <property type="entry name" value="TAL/FSA"/>
</dbReference>
<dbReference type="GO" id="GO:0005737">
    <property type="term" value="C:cytoplasm"/>
    <property type="evidence" value="ECO:0007669"/>
    <property type="project" value="UniProtKB-SubCell"/>
</dbReference>
<sequence length="221" mass="24716">MKFFLDTANLEQIKKANELGLLDGVTTNPTLCAKENQPFEQLEKQILKEVKGPVSIEVIAQDTAGMLKEARTYASWGKNVVVKLPMIPEGLKALRTIRNEGHKIKTNVTLVFSAQQGLLAMKLGATFVSPFIGRLDDIGDRGMNVVEDLVKIKKNYRFKTEVLVGSIRSVEHVREAALAGADIATMPHNVFEQLWKHNLTDVGQKKFMDDWEKAKSVLLKK</sequence>